<dbReference type="RefSeq" id="WP_032952617.1">
    <property type="nucleotide sequence ID" value="NZ_JNHM01000014.1"/>
</dbReference>
<dbReference type="AlphaFoldDB" id="A0A069SKL1"/>
<proteinExistence type="predicted"/>
<reference evidence="1 2" key="1">
    <citation type="submission" date="2014-04" db="EMBL/GenBank/DDBJ databases">
        <authorList>
            <person name="Sears C."/>
            <person name="Carroll K."/>
            <person name="Sack B.R."/>
            <person name="Qadri F."/>
            <person name="Myers L.L."/>
            <person name="Chung G.-T."/>
            <person name="Escheverria P."/>
            <person name="Fraser C.M."/>
            <person name="Sadzewicz L."/>
            <person name="Shefchek K.A."/>
            <person name="Tallon L."/>
            <person name="Das S.P."/>
            <person name="Daugherty S."/>
            <person name="Mongodin E.F."/>
        </authorList>
    </citation>
    <scope>NUCLEOTIDE SEQUENCE [LARGE SCALE GENOMIC DNA]</scope>
    <source>
        <strain evidence="1 2">3975 RP4</strain>
    </source>
</reference>
<accession>A0A069SKL1</accession>
<sequence length="104" mass="12187">MEIKLDRKKNHIAASDYKEQITVIKTTSDFKIGNNVDTNKIEVNYMVKREKETLIKIIELRKSQRDIILTLNRISIFPLQTEKQSTEVLQELNKNFIIHSELSA</sequence>
<evidence type="ECO:0000313" key="1">
    <source>
        <dbReference type="EMBL" id="KDS55108.1"/>
    </source>
</evidence>
<evidence type="ECO:0000313" key="2">
    <source>
        <dbReference type="Proteomes" id="UP000027661"/>
    </source>
</evidence>
<organism evidence="1 2">
    <name type="scientific">Phocaeicola vulgatus str. 3975 RP4</name>
    <dbReference type="NCBI Taxonomy" id="1339352"/>
    <lineage>
        <taxon>Bacteria</taxon>
        <taxon>Pseudomonadati</taxon>
        <taxon>Bacteroidota</taxon>
        <taxon>Bacteroidia</taxon>
        <taxon>Bacteroidales</taxon>
        <taxon>Bacteroidaceae</taxon>
        <taxon>Phocaeicola</taxon>
    </lineage>
</organism>
<dbReference type="PATRIC" id="fig|1339352.3.peg.1270"/>
<dbReference type="Proteomes" id="UP000027661">
    <property type="component" value="Unassembled WGS sequence"/>
</dbReference>
<name>A0A069SKL1_PHOVU</name>
<dbReference type="EMBL" id="JNHM01000014">
    <property type="protein sequence ID" value="KDS55108.1"/>
    <property type="molecule type" value="Genomic_DNA"/>
</dbReference>
<gene>
    <name evidence="1" type="ORF">M099_1311</name>
</gene>
<protein>
    <submittedName>
        <fullName evidence="1">Uncharacterized protein</fullName>
    </submittedName>
</protein>
<comment type="caution">
    <text evidence="1">The sequence shown here is derived from an EMBL/GenBank/DDBJ whole genome shotgun (WGS) entry which is preliminary data.</text>
</comment>